<gene>
    <name evidence="3" type="primary">LOC129392108</name>
</gene>
<dbReference type="KEGG" id="pcad:129392108"/>
<evidence type="ECO:0000313" key="2">
    <source>
        <dbReference type="Proteomes" id="UP000248484"/>
    </source>
</evidence>
<keyword evidence="2" id="KW-1185">Reference proteome</keyword>
<evidence type="ECO:0000313" key="3">
    <source>
        <dbReference type="RefSeq" id="XP_054940641.1"/>
    </source>
</evidence>
<feature type="region of interest" description="Disordered" evidence="1">
    <location>
        <begin position="66"/>
        <end position="128"/>
    </location>
</feature>
<organism evidence="2 3">
    <name type="scientific">Physeter macrocephalus</name>
    <name type="common">Sperm whale</name>
    <name type="synonym">Physeter catodon</name>
    <dbReference type="NCBI Taxonomy" id="9755"/>
    <lineage>
        <taxon>Eukaryota</taxon>
        <taxon>Metazoa</taxon>
        <taxon>Chordata</taxon>
        <taxon>Craniata</taxon>
        <taxon>Vertebrata</taxon>
        <taxon>Euteleostomi</taxon>
        <taxon>Mammalia</taxon>
        <taxon>Eutheria</taxon>
        <taxon>Laurasiatheria</taxon>
        <taxon>Artiodactyla</taxon>
        <taxon>Whippomorpha</taxon>
        <taxon>Cetacea</taxon>
        <taxon>Odontoceti</taxon>
        <taxon>Physeteridae</taxon>
        <taxon>Physeter</taxon>
    </lineage>
</organism>
<sequence>MADPGEPAGGSSCRFPALPGVPATAHLRGCGLRALGSAVLIMRPARVRVVPRLRSLWRHRGLQLQWRRRPSGASPSPDSRRSGPPPPANSWPGSRDRGARPRLRPTPDPGRAAPRSTCPLPGPGGRLGAERAAEKTNLSVERGSLFARFLFLGHSGVAAFWKERTRALRSQAPLSPAPLPDSAVWVATCGPLCLSRLSPRRNVSGTLLTHKSKPTPCLGLKGVLQFSWPKDSLSPSPSLQWTPQVHRPHLAWSRSGPDHLPQLQKSPDGVKQSCTVKGINCHCLLMKVLYQIFYSLSKFYLVLLYHPFLIHIFL</sequence>
<evidence type="ECO:0000256" key="1">
    <source>
        <dbReference type="SAM" id="MobiDB-lite"/>
    </source>
</evidence>
<proteinExistence type="predicted"/>
<accession>A0A9W2WN88</accession>
<dbReference type="AlphaFoldDB" id="A0A9W2WN88"/>
<protein>
    <submittedName>
        <fullName evidence="3">Uncharacterized protein</fullName>
    </submittedName>
</protein>
<reference evidence="3" key="1">
    <citation type="submission" date="2025-08" db="UniProtKB">
        <authorList>
            <consortium name="RefSeq"/>
        </authorList>
    </citation>
    <scope>IDENTIFICATION</scope>
    <source>
        <tissue evidence="3">Muscle</tissue>
    </source>
</reference>
<dbReference type="GeneID" id="129392108"/>
<dbReference type="Proteomes" id="UP000248484">
    <property type="component" value="Chromosome 5"/>
</dbReference>
<dbReference type="RefSeq" id="XP_054940641.1">
    <property type="nucleotide sequence ID" value="XM_055084666.1"/>
</dbReference>
<name>A0A9W2WN88_PHYMC</name>